<dbReference type="EMBL" id="AYKF01000104">
    <property type="protein sequence ID" value="ROO26073.1"/>
    <property type="molecule type" value="Genomic_DNA"/>
</dbReference>
<dbReference type="Proteomes" id="UP000285123">
    <property type="component" value="Unassembled WGS sequence"/>
</dbReference>
<dbReference type="RefSeq" id="WP_148045570.1">
    <property type="nucleotide sequence ID" value="NZ_AYKF01000104.1"/>
</dbReference>
<name>A0A423PKH5_9GAMM</name>
<feature type="transmembrane region" description="Helical" evidence="1">
    <location>
        <begin position="238"/>
        <end position="256"/>
    </location>
</feature>
<keyword evidence="1" id="KW-0472">Membrane</keyword>
<feature type="transmembrane region" description="Helical" evidence="1">
    <location>
        <begin position="39"/>
        <end position="60"/>
    </location>
</feature>
<gene>
    <name evidence="2" type="ORF">SAHL_13225</name>
</gene>
<keyword evidence="1" id="KW-1133">Transmembrane helix</keyword>
<evidence type="ECO:0008006" key="4">
    <source>
        <dbReference type="Google" id="ProtNLM"/>
    </source>
</evidence>
<evidence type="ECO:0000313" key="2">
    <source>
        <dbReference type="EMBL" id="ROO26073.1"/>
    </source>
</evidence>
<reference evidence="2 3" key="1">
    <citation type="submission" date="2013-10" db="EMBL/GenBank/DDBJ databases">
        <title>Salinisphaera halophila YIM 95161 Genome Sequencing.</title>
        <authorList>
            <person name="Lai Q."/>
            <person name="Li C."/>
            <person name="Shao Z."/>
        </authorList>
    </citation>
    <scope>NUCLEOTIDE SEQUENCE [LARGE SCALE GENOMIC DNA]</scope>
    <source>
        <strain evidence="2 3">YIM 95161</strain>
    </source>
</reference>
<protein>
    <recommendedName>
        <fullName evidence="4">Glycosyltransferase RgtA/B/C/D-like domain-containing protein</fullName>
    </recommendedName>
</protein>
<organism evidence="2 3">
    <name type="scientific">Salinisphaera orenii YIM 95161</name>
    <dbReference type="NCBI Taxonomy" id="1051139"/>
    <lineage>
        <taxon>Bacteria</taxon>
        <taxon>Pseudomonadati</taxon>
        <taxon>Pseudomonadota</taxon>
        <taxon>Gammaproteobacteria</taxon>
        <taxon>Salinisphaerales</taxon>
        <taxon>Salinisphaeraceae</taxon>
        <taxon>Salinisphaera</taxon>
    </lineage>
</organism>
<evidence type="ECO:0000256" key="1">
    <source>
        <dbReference type="SAM" id="Phobius"/>
    </source>
</evidence>
<comment type="caution">
    <text evidence="2">The sequence shown here is derived from an EMBL/GenBank/DDBJ whole genome shotgun (WGS) entry which is preliminary data.</text>
</comment>
<feature type="transmembrane region" description="Helical" evidence="1">
    <location>
        <begin position="286"/>
        <end position="302"/>
    </location>
</feature>
<proteinExistence type="predicted"/>
<accession>A0A423PKH5</accession>
<feature type="transmembrane region" description="Helical" evidence="1">
    <location>
        <begin position="170"/>
        <end position="187"/>
    </location>
</feature>
<feature type="transmembrane region" description="Helical" evidence="1">
    <location>
        <begin position="263"/>
        <end position="280"/>
    </location>
</feature>
<sequence>MFSGFNALHFHVDYVAHGFVRRGLVGTLLSPLPDPARGIAALAFGVAVAAGLIAVMTRMLRTARARLAPADARGLTALVVASPATFLAFGYDFARYDQLNLLLAVAAVWLVRRQRVWAAAAVCVFALLVHEAFLFYGVPIVLAAVGTAAHASAAALAAQFRRALTRGAPVLVACVPTVAVIMAFGRYEPGHDALAASLAEHLTPANRNALFVWLRDSDAAAGYVAGRLGQGLFSPLEVGLLMATVGSIAAAFVAVYRANARRLDLWALVPLGVLPLFAVGVDYARWLGLAWVLALAVVVLQVRDGRFTRLPRALSGRWP</sequence>
<keyword evidence="1" id="KW-0812">Transmembrane</keyword>
<evidence type="ECO:0000313" key="3">
    <source>
        <dbReference type="Proteomes" id="UP000285123"/>
    </source>
</evidence>
<dbReference type="OrthoDB" id="7068796at2"/>
<feature type="transmembrane region" description="Helical" evidence="1">
    <location>
        <begin position="72"/>
        <end position="89"/>
    </location>
</feature>
<feature type="transmembrane region" description="Helical" evidence="1">
    <location>
        <begin position="140"/>
        <end position="158"/>
    </location>
</feature>
<dbReference type="AlphaFoldDB" id="A0A423PKH5"/>
<feature type="non-terminal residue" evidence="2">
    <location>
        <position position="319"/>
    </location>
</feature>